<evidence type="ECO:0000256" key="1">
    <source>
        <dbReference type="SAM" id="MobiDB-lite"/>
    </source>
</evidence>
<feature type="region of interest" description="Disordered" evidence="1">
    <location>
        <begin position="28"/>
        <end position="76"/>
    </location>
</feature>
<evidence type="ECO:0000256" key="2">
    <source>
        <dbReference type="SAM" id="Phobius"/>
    </source>
</evidence>
<keyword evidence="2" id="KW-0472">Membrane</keyword>
<evidence type="ECO:0000313" key="5">
    <source>
        <dbReference type="Proteomes" id="UP000004208"/>
    </source>
</evidence>
<keyword evidence="2" id="KW-1133">Transmembrane helix</keyword>
<dbReference type="Proteomes" id="UP000004208">
    <property type="component" value="Unassembled WGS sequence"/>
</dbReference>
<feature type="compositionally biased region" description="Polar residues" evidence="1">
    <location>
        <begin position="32"/>
        <end position="41"/>
    </location>
</feature>
<dbReference type="HOGENOM" id="CLU_161882_2_0_11"/>
<keyword evidence="3" id="KW-0732">Signal</keyword>
<reference evidence="4" key="1">
    <citation type="submission" date="2010-06" db="EMBL/GenBank/DDBJ databases">
        <authorList>
            <person name="Muzny D."/>
            <person name="Qin X."/>
            <person name="Buhay C."/>
            <person name="Dugan-Rocha S."/>
            <person name="Ding Y."/>
            <person name="Chen G."/>
            <person name="Hawes A."/>
            <person name="Holder M."/>
            <person name="Jhangiani S."/>
            <person name="Johnson A."/>
            <person name="Khan Z."/>
            <person name="Li Z."/>
            <person name="Liu W."/>
            <person name="Liu X."/>
            <person name="Perez L."/>
            <person name="Shen H."/>
            <person name="Wang Q."/>
            <person name="Watt J."/>
            <person name="Xi L."/>
            <person name="Xin Y."/>
            <person name="Zhou J."/>
            <person name="Deng J."/>
            <person name="Jiang H."/>
            <person name="Liu Y."/>
            <person name="Qu J."/>
            <person name="Song X.-Z."/>
            <person name="Zhang L."/>
            <person name="Villasana D."/>
            <person name="Johnson A."/>
            <person name="Liu J."/>
            <person name="Liyanage D."/>
            <person name="Lorensuhewa L."/>
            <person name="Robinson T."/>
            <person name="Song A."/>
            <person name="Song B.-B."/>
            <person name="Dinh H."/>
            <person name="Thornton R."/>
            <person name="Coyle M."/>
            <person name="Francisco L."/>
            <person name="Jackson L."/>
            <person name="Javaid M."/>
            <person name="Korchina V."/>
            <person name="Kovar C."/>
            <person name="Mata R."/>
            <person name="Mathew T."/>
            <person name="Ngo R."/>
            <person name="Nguyen L."/>
            <person name="Nguyen N."/>
            <person name="Okwuonu G."/>
            <person name="Ongeri F."/>
            <person name="Pham C."/>
            <person name="Simmons D."/>
            <person name="Wilczek-Boney K."/>
            <person name="Hale W."/>
            <person name="Jakkamsetti A."/>
            <person name="Pham P."/>
            <person name="Ruth R."/>
            <person name="San Lucas F."/>
            <person name="Warren J."/>
            <person name="Zhang J."/>
            <person name="Zhao Z."/>
            <person name="Zhou C."/>
            <person name="Zhu D."/>
            <person name="Lee S."/>
            <person name="Bess C."/>
            <person name="Blankenburg K."/>
            <person name="Forbes L."/>
            <person name="Fu Q."/>
            <person name="Gubbala S."/>
            <person name="Hirani K."/>
            <person name="Jayaseelan J.C."/>
            <person name="Lara F."/>
            <person name="Munidasa M."/>
            <person name="Palculict T."/>
            <person name="Patil S."/>
            <person name="Pu L.-L."/>
            <person name="Saada N."/>
            <person name="Tang L."/>
            <person name="Weissenberger G."/>
            <person name="Zhu Y."/>
            <person name="Hemphill L."/>
            <person name="Shang Y."/>
            <person name="Youmans B."/>
            <person name="Ayvaz T."/>
            <person name="Ross M."/>
            <person name="Santibanez J."/>
            <person name="Aqrawi P."/>
            <person name="Gross S."/>
            <person name="Joshi V."/>
            <person name="Fowler G."/>
            <person name="Nazareth L."/>
            <person name="Reid J."/>
            <person name="Worley K."/>
            <person name="Petrosino J."/>
            <person name="Highlander S."/>
            <person name="Gibbs R."/>
        </authorList>
    </citation>
    <scope>NUCLEOTIDE SEQUENCE [LARGE SCALE GENOMIC DNA]</scope>
    <source>
        <strain evidence="4">ATCC 33030</strain>
    </source>
</reference>
<evidence type="ECO:0000313" key="4">
    <source>
        <dbReference type="EMBL" id="EFK53835.1"/>
    </source>
</evidence>
<comment type="caution">
    <text evidence="4">The sequence shown here is derived from an EMBL/GenBank/DDBJ whole genome shotgun (WGS) entry which is preliminary data.</text>
</comment>
<sequence length="111" mass="11383">MKIRKGLLAAATAATVSISGMTVPAFAEEPADNNTSSSKLGSSAGVGGSSTPKGENGEAEANSFLDEVTELSSNDEGKLDPKLITAWIGVFSAIITALGALFTFIDKNFKK</sequence>
<dbReference type="AlphaFoldDB" id="D7WCF4"/>
<dbReference type="eggNOG" id="ENOG5031JYS">
    <property type="taxonomic scope" value="Bacteria"/>
</dbReference>
<name>D7WCF4_9CORY</name>
<accession>D7WCF4</accession>
<evidence type="ECO:0000256" key="3">
    <source>
        <dbReference type="SAM" id="SignalP"/>
    </source>
</evidence>
<dbReference type="STRING" id="585529.HMPREF0291_11492"/>
<evidence type="ECO:0008006" key="6">
    <source>
        <dbReference type="Google" id="ProtNLM"/>
    </source>
</evidence>
<dbReference type="OrthoDB" id="4428120at2"/>
<keyword evidence="2" id="KW-0812">Transmembrane</keyword>
<dbReference type="RefSeq" id="WP_005289931.1">
    <property type="nucleotide sequence ID" value="NZ_CM000961.1"/>
</dbReference>
<feature type="chain" id="PRO_5003108375" description="Secreted protein" evidence="3">
    <location>
        <begin position="28"/>
        <end position="111"/>
    </location>
</feature>
<organism evidence="4 5">
    <name type="scientific">Corynebacterium genitalium ATCC 33030</name>
    <dbReference type="NCBI Taxonomy" id="585529"/>
    <lineage>
        <taxon>Bacteria</taxon>
        <taxon>Bacillati</taxon>
        <taxon>Actinomycetota</taxon>
        <taxon>Actinomycetes</taxon>
        <taxon>Mycobacteriales</taxon>
        <taxon>Corynebacteriaceae</taxon>
        <taxon>Corynebacterium</taxon>
    </lineage>
</organism>
<proteinExistence type="predicted"/>
<keyword evidence="5" id="KW-1185">Reference proteome</keyword>
<feature type="signal peptide" evidence="3">
    <location>
        <begin position="1"/>
        <end position="27"/>
    </location>
</feature>
<feature type="transmembrane region" description="Helical" evidence="2">
    <location>
        <begin position="84"/>
        <end position="105"/>
    </location>
</feature>
<protein>
    <recommendedName>
        <fullName evidence="6">Secreted protein</fullName>
    </recommendedName>
</protein>
<gene>
    <name evidence="4" type="ORF">HMPREF0291_11492</name>
</gene>
<dbReference type="EMBL" id="ACLJ02000003">
    <property type="protein sequence ID" value="EFK53835.1"/>
    <property type="molecule type" value="Genomic_DNA"/>
</dbReference>